<evidence type="ECO:0000313" key="3">
    <source>
        <dbReference type="Proteomes" id="UP001165085"/>
    </source>
</evidence>
<keyword evidence="1" id="KW-0732">Signal</keyword>
<dbReference type="EMBL" id="BRXY01000340">
    <property type="protein sequence ID" value="GMH88181.1"/>
    <property type="molecule type" value="Genomic_DNA"/>
</dbReference>
<evidence type="ECO:0000313" key="2">
    <source>
        <dbReference type="EMBL" id="GMH88181.1"/>
    </source>
</evidence>
<keyword evidence="3" id="KW-1185">Reference proteome</keyword>
<evidence type="ECO:0000256" key="1">
    <source>
        <dbReference type="SAM" id="SignalP"/>
    </source>
</evidence>
<reference evidence="3" key="1">
    <citation type="journal article" date="2023" name="Commun. Biol.">
        <title>Genome analysis of Parmales, the sister group of diatoms, reveals the evolutionary specialization of diatoms from phago-mixotrophs to photoautotrophs.</title>
        <authorList>
            <person name="Ban H."/>
            <person name="Sato S."/>
            <person name="Yoshikawa S."/>
            <person name="Yamada K."/>
            <person name="Nakamura Y."/>
            <person name="Ichinomiya M."/>
            <person name="Sato N."/>
            <person name="Blanc-Mathieu R."/>
            <person name="Endo H."/>
            <person name="Kuwata A."/>
            <person name="Ogata H."/>
        </authorList>
    </citation>
    <scope>NUCLEOTIDE SEQUENCE [LARGE SCALE GENOMIC DNA]</scope>
    <source>
        <strain evidence="3">NIES 3701</strain>
    </source>
</reference>
<gene>
    <name evidence="2" type="ORF">TrST_g10284</name>
</gene>
<name>A0A9W7BBZ0_9STRA</name>
<organism evidence="2 3">
    <name type="scientific">Triparma strigata</name>
    <dbReference type="NCBI Taxonomy" id="1606541"/>
    <lineage>
        <taxon>Eukaryota</taxon>
        <taxon>Sar</taxon>
        <taxon>Stramenopiles</taxon>
        <taxon>Ochrophyta</taxon>
        <taxon>Bolidophyceae</taxon>
        <taxon>Parmales</taxon>
        <taxon>Triparmaceae</taxon>
        <taxon>Triparma</taxon>
    </lineage>
</organism>
<feature type="chain" id="PRO_5040798416" evidence="1">
    <location>
        <begin position="19"/>
        <end position="286"/>
    </location>
</feature>
<protein>
    <submittedName>
        <fullName evidence="2">Uncharacterized protein</fullName>
    </submittedName>
</protein>
<proteinExistence type="predicted"/>
<dbReference type="Proteomes" id="UP001165085">
    <property type="component" value="Unassembled WGS sequence"/>
</dbReference>
<comment type="caution">
    <text evidence="2">The sequence shown here is derived from an EMBL/GenBank/DDBJ whole genome shotgun (WGS) entry which is preliminary data.</text>
</comment>
<accession>A0A9W7BBZ0</accession>
<sequence>MKLILAISSLVTVSMVNAHSQLVASPRTGSPIQTVKPAPDVKSLSLTKDQVDAVDAEDESDRVDVDYGFPLTTGALIVEYPYWTSDPPGTWDNGNNPFGSFAFLGNLPAPDPEDRSCPPIPEGSPLQAHNDVLKPLSVPRKSGIDACMLTCNLTETKSSGVDLCNAGSISEASNSVMSCYDLGEMYTGDATLGACGYNCTAMLSDGSGCTEEDVGSGGCLIYCNTNDGWPAAKDVKEEPAEVEDVLGPTCTRSHEFCCEAPAGDPANCAPSTYTDDCAAKNSCCCG</sequence>
<dbReference type="OrthoDB" id="10499501at2759"/>
<feature type="signal peptide" evidence="1">
    <location>
        <begin position="1"/>
        <end position="18"/>
    </location>
</feature>
<dbReference type="AlphaFoldDB" id="A0A9W7BBZ0"/>